<accession>A0A158CNJ6</accession>
<dbReference type="InterPro" id="IPR028081">
    <property type="entry name" value="Leu-bd"/>
</dbReference>
<feature type="domain" description="Leucine-binding protein" evidence="6">
    <location>
        <begin position="26"/>
        <end position="363"/>
    </location>
</feature>
<evidence type="ECO:0000259" key="6">
    <source>
        <dbReference type="Pfam" id="PF13458"/>
    </source>
</evidence>
<evidence type="ECO:0000256" key="5">
    <source>
        <dbReference type="SAM" id="SignalP"/>
    </source>
</evidence>
<evidence type="ECO:0000256" key="4">
    <source>
        <dbReference type="ARBA" id="ARBA00022970"/>
    </source>
</evidence>
<dbReference type="Gene3D" id="3.40.50.2300">
    <property type="match status" value="2"/>
</dbReference>
<gene>
    <name evidence="7" type="ORF">AWB76_05767</name>
</gene>
<organism evidence="7 8">
    <name type="scientific">Caballeronia temeraria</name>
    <dbReference type="NCBI Taxonomy" id="1777137"/>
    <lineage>
        <taxon>Bacteria</taxon>
        <taxon>Pseudomonadati</taxon>
        <taxon>Pseudomonadota</taxon>
        <taxon>Betaproteobacteria</taxon>
        <taxon>Burkholderiales</taxon>
        <taxon>Burkholderiaceae</taxon>
        <taxon>Caballeronia</taxon>
    </lineage>
</organism>
<evidence type="ECO:0000313" key="8">
    <source>
        <dbReference type="Proteomes" id="UP000054624"/>
    </source>
</evidence>
<dbReference type="SUPFAM" id="SSF53822">
    <property type="entry name" value="Periplasmic binding protein-like I"/>
    <property type="match status" value="1"/>
</dbReference>
<dbReference type="Pfam" id="PF13458">
    <property type="entry name" value="Peripla_BP_6"/>
    <property type="match status" value="1"/>
</dbReference>
<keyword evidence="3 5" id="KW-0732">Signal</keyword>
<feature type="chain" id="PRO_5007623236" evidence="5">
    <location>
        <begin position="24"/>
        <end position="375"/>
    </location>
</feature>
<feature type="signal peptide" evidence="5">
    <location>
        <begin position="1"/>
        <end position="23"/>
    </location>
</feature>
<keyword evidence="4" id="KW-0029">Amino-acid transport</keyword>
<comment type="similarity">
    <text evidence="1">Belongs to the leucine-binding protein family.</text>
</comment>
<keyword evidence="8" id="KW-1185">Reference proteome</keyword>
<dbReference type="GO" id="GO:0006865">
    <property type="term" value="P:amino acid transport"/>
    <property type="evidence" value="ECO:0007669"/>
    <property type="project" value="UniProtKB-KW"/>
</dbReference>
<dbReference type="OrthoDB" id="9783240at2"/>
<keyword evidence="2" id="KW-0813">Transport</keyword>
<sequence>MNVLRSLCPIACALALAASPAYADDTVHVAFAATLTGDFATYGVSGKKGFDLAIANINAQGGPKISVDTVDDHGQPNDGVLAANRFCGDENTVAVVGYTFSSIALATVPLYKKCKMPTIGTAVTSPQLSNASPWFRRVVLTDAIQGKMMGQYTANQLHVKTVYTLYQQDDYGLGVNGAFKSAYQEAGGKIVGEGGYVLGTKDFRTILTKVKAAHPDGLFIGGFYTEAAQIVTQAKALGIDAKILGTDGSLSPQLISLSNNAVDGMTLYGMFDPDASSHSSSQSAAFVKAFTAKYGQAPDSWAALGYDAGLAIGNAVKAAKAKGPVTRDSVNEALSAVNVAGVTGPVSFEKSGDRKGTLYFFTAHDGKFALAGQQK</sequence>
<dbReference type="InterPro" id="IPR000709">
    <property type="entry name" value="Leu_Ile_Val-bd"/>
</dbReference>
<evidence type="ECO:0000256" key="3">
    <source>
        <dbReference type="ARBA" id="ARBA00022729"/>
    </source>
</evidence>
<dbReference type="Proteomes" id="UP000054624">
    <property type="component" value="Unassembled WGS sequence"/>
</dbReference>
<dbReference type="RefSeq" id="WP_061163456.1">
    <property type="nucleotide sequence ID" value="NZ_FCOI02000026.1"/>
</dbReference>
<dbReference type="PRINTS" id="PR00337">
    <property type="entry name" value="LEUILEVALBP"/>
</dbReference>
<reference evidence="8" key="1">
    <citation type="submission" date="2016-01" db="EMBL/GenBank/DDBJ databases">
        <authorList>
            <person name="Peeters Charlotte."/>
        </authorList>
    </citation>
    <scope>NUCLEOTIDE SEQUENCE [LARGE SCALE GENOMIC DNA]</scope>
</reference>
<dbReference type="PANTHER" id="PTHR47151:SF2">
    <property type="entry name" value="AMINO ACID BINDING PROTEIN"/>
    <property type="match status" value="1"/>
</dbReference>
<dbReference type="STRING" id="1777137.AWB76_05767"/>
<proteinExistence type="inferred from homology"/>
<dbReference type="PANTHER" id="PTHR47151">
    <property type="entry name" value="LEU/ILE/VAL-BINDING ABC TRANSPORTER SUBUNIT"/>
    <property type="match status" value="1"/>
</dbReference>
<protein>
    <submittedName>
        <fullName evidence="7">Extracellular ligand-binding receptor</fullName>
    </submittedName>
</protein>
<keyword evidence="7" id="KW-0675">Receptor</keyword>
<dbReference type="EMBL" id="FCOI02000026">
    <property type="protein sequence ID" value="SAK83829.1"/>
    <property type="molecule type" value="Genomic_DNA"/>
</dbReference>
<evidence type="ECO:0000256" key="2">
    <source>
        <dbReference type="ARBA" id="ARBA00022448"/>
    </source>
</evidence>
<dbReference type="AlphaFoldDB" id="A0A158CNJ6"/>
<dbReference type="InterPro" id="IPR028082">
    <property type="entry name" value="Peripla_BP_I"/>
</dbReference>
<dbReference type="CDD" id="cd06347">
    <property type="entry name" value="PBP1_ABC_LivK_ligand_binding-like"/>
    <property type="match status" value="1"/>
</dbReference>
<evidence type="ECO:0000256" key="1">
    <source>
        <dbReference type="ARBA" id="ARBA00010062"/>
    </source>
</evidence>
<name>A0A158CNJ6_9BURK</name>
<evidence type="ECO:0000313" key="7">
    <source>
        <dbReference type="EMBL" id="SAK83829.1"/>
    </source>
</evidence>